<keyword evidence="3 11" id="KW-0328">Glycosyltransferase</keyword>
<dbReference type="GO" id="GO:0015020">
    <property type="term" value="F:glucuronosyltransferase activity"/>
    <property type="evidence" value="ECO:0007669"/>
    <property type="project" value="UniProtKB-EC"/>
</dbReference>
<organism evidence="13 14">
    <name type="scientific">Sipha flava</name>
    <name type="common">yellow sugarcane aphid</name>
    <dbReference type="NCBI Taxonomy" id="143950"/>
    <lineage>
        <taxon>Eukaryota</taxon>
        <taxon>Metazoa</taxon>
        <taxon>Ecdysozoa</taxon>
        <taxon>Arthropoda</taxon>
        <taxon>Hexapoda</taxon>
        <taxon>Insecta</taxon>
        <taxon>Pterygota</taxon>
        <taxon>Neoptera</taxon>
        <taxon>Paraneoptera</taxon>
        <taxon>Hemiptera</taxon>
        <taxon>Sternorrhyncha</taxon>
        <taxon>Aphidomorpha</taxon>
        <taxon>Aphidoidea</taxon>
        <taxon>Aphididae</taxon>
        <taxon>Sipha</taxon>
    </lineage>
</organism>
<keyword evidence="7 12" id="KW-1133">Transmembrane helix</keyword>
<dbReference type="EC" id="2.4.1.17" evidence="12"/>
<evidence type="ECO:0000256" key="6">
    <source>
        <dbReference type="ARBA" id="ARBA00022824"/>
    </source>
</evidence>
<dbReference type="RefSeq" id="XP_025406701.1">
    <property type="nucleotide sequence ID" value="XM_025550916.1"/>
</dbReference>
<evidence type="ECO:0000313" key="13">
    <source>
        <dbReference type="Proteomes" id="UP000694846"/>
    </source>
</evidence>
<evidence type="ECO:0000256" key="11">
    <source>
        <dbReference type="RuleBase" id="RU003718"/>
    </source>
</evidence>
<keyword evidence="6" id="KW-0256">Endoplasmic reticulum</keyword>
<dbReference type="Pfam" id="PF00201">
    <property type="entry name" value="UDPGT"/>
    <property type="match status" value="1"/>
</dbReference>
<name>A0A8B8F7U9_9HEMI</name>
<evidence type="ECO:0000256" key="12">
    <source>
        <dbReference type="RuleBase" id="RU362059"/>
    </source>
</evidence>
<keyword evidence="8 12" id="KW-0472">Membrane</keyword>
<dbReference type="PROSITE" id="PS00375">
    <property type="entry name" value="UDPGT"/>
    <property type="match status" value="1"/>
</dbReference>
<keyword evidence="4 11" id="KW-0808">Transferase</keyword>
<dbReference type="InterPro" id="IPR050271">
    <property type="entry name" value="UDP-glycosyltransferase"/>
</dbReference>
<keyword evidence="13" id="KW-1185">Reference proteome</keyword>
<evidence type="ECO:0000256" key="7">
    <source>
        <dbReference type="ARBA" id="ARBA00022989"/>
    </source>
</evidence>
<accession>A0A8B8F7U9</accession>
<dbReference type="AlphaFoldDB" id="A0A8B8F7U9"/>
<keyword evidence="9" id="KW-0325">Glycoprotein</keyword>
<proteinExistence type="inferred from homology"/>
<comment type="catalytic activity">
    <reaction evidence="12">
        <text>glucuronate acceptor + UDP-alpha-D-glucuronate = acceptor beta-D-glucuronoside + UDP + H(+)</text>
        <dbReference type="Rhea" id="RHEA:21032"/>
        <dbReference type="ChEBI" id="CHEBI:15378"/>
        <dbReference type="ChEBI" id="CHEBI:58052"/>
        <dbReference type="ChEBI" id="CHEBI:58223"/>
        <dbReference type="ChEBI" id="CHEBI:132367"/>
        <dbReference type="ChEBI" id="CHEBI:132368"/>
        <dbReference type="EC" id="2.4.1.17"/>
    </reaction>
</comment>
<evidence type="ECO:0000256" key="1">
    <source>
        <dbReference type="ARBA" id="ARBA00004240"/>
    </source>
</evidence>
<dbReference type="InterPro" id="IPR035595">
    <property type="entry name" value="UDP_glycos_trans_CS"/>
</dbReference>
<comment type="similarity">
    <text evidence="2 11">Belongs to the UDP-glycosyltransferase family.</text>
</comment>
<dbReference type="GO" id="GO:0005783">
    <property type="term" value="C:endoplasmic reticulum"/>
    <property type="evidence" value="ECO:0007669"/>
    <property type="project" value="UniProtKB-SubCell"/>
</dbReference>
<dbReference type="PANTHER" id="PTHR48043:SF159">
    <property type="entry name" value="EG:EG0003.4 PROTEIN-RELATED"/>
    <property type="match status" value="1"/>
</dbReference>
<dbReference type="PANTHER" id="PTHR48043">
    <property type="entry name" value="EG:EG0003.4 PROTEIN-RELATED"/>
    <property type="match status" value="1"/>
</dbReference>
<evidence type="ECO:0000313" key="14">
    <source>
        <dbReference type="RefSeq" id="XP_025406701.1"/>
    </source>
</evidence>
<evidence type="ECO:0000256" key="2">
    <source>
        <dbReference type="ARBA" id="ARBA00009995"/>
    </source>
</evidence>
<evidence type="ECO:0000256" key="8">
    <source>
        <dbReference type="ARBA" id="ARBA00023136"/>
    </source>
</evidence>
<dbReference type="GO" id="GO:0016020">
    <property type="term" value="C:membrane"/>
    <property type="evidence" value="ECO:0007669"/>
    <property type="project" value="UniProtKB-SubCell"/>
</dbReference>
<comment type="subcellular location">
    <subcellularLocation>
        <location evidence="10">Endomembrane system</location>
        <topology evidence="10">Single-pass type I membrane protein</topology>
    </subcellularLocation>
    <subcellularLocation>
        <location evidence="1">Endoplasmic reticulum</location>
    </subcellularLocation>
    <subcellularLocation>
        <location evidence="12">Membrane</location>
        <topology evidence="12">Single-pass membrane protein</topology>
    </subcellularLocation>
</comment>
<evidence type="ECO:0000256" key="3">
    <source>
        <dbReference type="ARBA" id="ARBA00022676"/>
    </source>
</evidence>
<dbReference type="Proteomes" id="UP000694846">
    <property type="component" value="Unplaced"/>
</dbReference>
<sequence>MKYTPVSIFIGLLCTSAIKSSNILVFVPSPWKSHIASFQPLFVELAHRGHNVTVVTQFAVKKPPSNYTQVLLKSDFTFASNNFIEIILQESNKFVRLFKEIYIRSTIGPDLTKAYISNSMVQKFIKEDQSSFDLVIVESFFQECTVAMGHKYGAPVINIIPVAPWVSPSMPAANPLEFSYIKDFVLDAGKSLDFFSRLANTIVGLYGLLVEPNVYLRKMENMMNDYFQYPGHENRPPLTEMLKNISLSLIDSDMMILTPRPYVPNFIEVPGIHLLPINDMNEKLLDFMDRAEMGVIYFSFGSLLDVSVFPKRYLDIFKNVLGQLEQKVIFKWSNNNTEGFPDNFYVDSWLPQLNILKHKNCKAFITHGGIHGLMETIDAGIPILGFPFFGDQFQNLMISQDNGFGIRSNIFKMTEETFEREIKLLLTDQKFTENAKKMSFIFHDRPMSTIDKAVYWVEYVIRHKGANHLRSPAVELKWYQYYLLDIAAFVILIIFIVFFIVKRITIFIYSLIVKPKKIKRS</sequence>
<protein>
    <recommendedName>
        <fullName evidence="12">UDP-glucuronosyltransferase</fullName>
        <ecNumber evidence="12">2.4.1.17</ecNumber>
    </recommendedName>
</protein>
<evidence type="ECO:0000256" key="4">
    <source>
        <dbReference type="ARBA" id="ARBA00022679"/>
    </source>
</evidence>
<gene>
    <name evidence="14" type="primary">LOC112680730</name>
</gene>
<evidence type="ECO:0000256" key="5">
    <source>
        <dbReference type="ARBA" id="ARBA00022692"/>
    </source>
</evidence>
<dbReference type="Gene3D" id="3.40.50.2000">
    <property type="entry name" value="Glycogen Phosphorylase B"/>
    <property type="match status" value="2"/>
</dbReference>
<feature type="transmembrane region" description="Helical" evidence="12">
    <location>
        <begin position="486"/>
        <end position="512"/>
    </location>
</feature>
<dbReference type="CDD" id="cd03784">
    <property type="entry name" value="GT1_Gtf-like"/>
    <property type="match status" value="1"/>
</dbReference>
<evidence type="ECO:0000256" key="9">
    <source>
        <dbReference type="ARBA" id="ARBA00023180"/>
    </source>
</evidence>
<dbReference type="GeneID" id="112680730"/>
<dbReference type="FunFam" id="3.40.50.2000:FF:000050">
    <property type="entry name" value="UDP-glucuronosyltransferase"/>
    <property type="match status" value="1"/>
</dbReference>
<dbReference type="OrthoDB" id="5835829at2759"/>
<dbReference type="InterPro" id="IPR002213">
    <property type="entry name" value="UDP_glucos_trans"/>
</dbReference>
<reference evidence="14" key="1">
    <citation type="submission" date="2025-08" db="UniProtKB">
        <authorList>
            <consortium name="RefSeq"/>
        </authorList>
    </citation>
    <scope>IDENTIFICATION</scope>
    <source>
        <tissue evidence="14">Whole body</tissue>
    </source>
</reference>
<dbReference type="SUPFAM" id="SSF53756">
    <property type="entry name" value="UDP-Glycosyltransferase/glycogen phosphorylase"/>
    <property type="match status" value="1"/>
</dbReference>
<keyword evidence="5 12" id="KW-0812">Transmembrane</keyword>
<evidence type="ECO:0000256" key="10">
    <source>
        <dbReference type="ARBA" id="ARBA00046288"/>
    </source>
</evidence>